<evidence type="ECO:0000313" key="2">
    <source>
        <dbReference type="Proteomes" id="UP001476798"/>
    </source>
</evidence>
<proteinExistence type="predicted"/>
<organism evidence="1 2">
    <name type="scientific">Goodea atripinnis</name>
    <dbReference type="NCBI Taxonomy" id="208336"/>
    <lineage>
        <taxon>Eukaryota</taxon>
        <taxon>Metazoa</taxon>
        <taxon>Chordata</taxon>
        <taxon>Craniata</taxon>
        <taxon>Vertebrata</taxon>
        <taxon>Euteleostomi</taxon>
        <taxon>Actinopterygii</taxon>
        <taxon>Neopterygii</taxon>
        <taxon>Teleostei</taxon>
        <taxon>Neoteleostei</taxon>
        <taxon>Acanthomorphata</taxon>
        <taxon>Ovalentaria</taxon>
        <taxon>Atherinomorphae</taxon>
        <taxon>Cyprinodontiformes</taxon>
        <taxon>Goodeidae</taxon>
        <taxon>Goodea</taxon>
    </lineage>
</organism>
<dbReference type="Proteomes" id="UP001476798">
    <property type="component" value="Unassembled WGS sequence"/>
</dbReference>
<reference evidence="1 2" key="1">
    <citation type="submission" date="2021-06" db="EMBL/GenBank/DDBJ databases">
        <authorList>
            <person name="Palmer J.M."/>
        </authorList>
    </citation>
    <scope>NUCLEOTIDE SEQUENCE [LARGE SCALE GENOMIC DNA]</scope>
    <source>
        <strain evidence="1 2">GA_2019</strain>
        <tissue evidence="1">Muscle</tissue>
    </source>
</reference>
<dbReference type="EMBL" id="JAHRIO010020510">
    <property type="protein sequence ID" value="MEQ2164689.1"/>
    <property type="molecule type" value="Genomic_DNA"/>
</dbReference>
<sequence length="75" mass="8077">MKLRDLGSDDYSKGRGVTRVKESASVTAPAPLLSRCYRPCSPSFRFSPSSPIPSPVRRGEEEAVAAQLGSVQLLL</sequence>
<protein>
    <submittedName>
        <fullName evidence="1">Uncharacterized protein</fullName>
    </submittedName>
</protein>
<keyword evidence="2" id="KW-1185">Reference proteome</keyword>
<accession>A0ABV0MZX6</accession>
<evidence type="ECO:0000313" key="1">
    <source>
        <dbReference type="EMBL" id="MEQ2164689.1"/>
    </source>
</evidence>
<name>A0ABV0MZX6_9TELE</name>
<gene>
    <name evidence="1" type="ORF">GOODEAATRI_009327</name>
</gene>
<comment type="caution">
    <text evidence="1">The sequence shown here is derived from an EMBL/GenBank/DDBJ whole genome shotgun (WGS) entry which is preliminary data.</text>
</comment>